<feature type="transmembrane region" description="Helical" evidence="1">
    <location>
        <begin position="35"/>
        <end position="56"/>
    </location>
</feature>
<gene>
    <name evidence="2" type="ORF">AsFPU1_1139</name>
</gene>
<name>A0A401IEY3_APHSA</name>
<accession>A0A401IEY3</accession>
<reference evidence="3" key="1">
    <citation type="submission" date="2017-05" db="EMBL/GenBank/DDBJ databases">
        <title>Physiological properties and genetic analysis related to exopolysaccharide production of fresh-water unicellular cyanobacterium Aphanothece sacrum, Suizenji Nori, that has been cultured as a food source in Japan.</title>
        <authorList>
            <person name="Kanesaki Y."/>
            <person name="Yoshikawa S."/>
            <person name="Ohki K."/>
        </authorList>
    </citation>
    <scope>NUCLEOTIDE SEQUENCE [LARGE SCALE GENOMIC DNA]</scope>
    <source>
        <strain evidence="3">FPU1</strain>
    </source>
</reference>
<evidence type="ECO:0000313" key="3">
    <source>
        <dbReference type="Proteomes" id="UP000287247"/>
    </source>
</evidence>
<sequence>MTISKIFILTALAIVIFKFIASLFGQGNLPWLNKLVTAILGIFITFELFQLSQVFLTKL</sequence>
<dbReference type="RefSeq" id="WP_124975772.1">
    <property type="nucleotide sequence ID" value="NZ_BDQK01000004.1"/>
</dbReference>
<dbReference type="Proteomes" id="UP000287247">
    <property type="component" value="Unassembled WGS sequence"/>
</dbReference>
<evidence type="ECO:0000313" key="2">
    <source>
        <dbReference type="EMBL" id="GBF79740.1"/>
    </source>
</evidence>
<dbReference type="AlphaFoldDB" id="A0A401IEY3"/>
<keyword evidence="1" id="KW-0472">Membrane</keyword>
<keyword evidence="3" id="KW-1185">Reference proteome</keyword>
<protein>
    <submittedName>
        <fullName evidence="2">Sodium:solute symporter</fullName>
    </submittedName>
</protein>
<proteinExistence type="predicted"/>
<organism evidence="2 3">
    <name type="scientific">Aphanothece sacrum FPU1</name>
    <dbReference type="NCBI Taxonomy" id="1920663"/>
    <lineage>
        <taxon>Bacteria</taxon>
        <taxon>Bacillati</taxon>
        <taxon>Cyanobacteriota</taxon>
        <taxon>Cyanophyceae</taxon>
        <taxon>Oscillatoriophycideae</taxon>
        <taxon>Chroococcales</taxon>
        <taxon>Aphanothecaceae</taxon>
        <taxon>Aphanothece</taxon>
    </lineage>
</organism>
<dbReference type="OrthoDB" id="427545at2"/>
<keyword evidence="1" id="KW-0812">Transmembrane</keyword>
<comment type="caution">
    <text evidence="2">The sequence shown here is derived from an EMBL/GenBank/DDBJ whole genome shotgun (WGS) entry which is preliminary data.</text>
</comment>
<keyword evidence="1" id="KW-1133">Transmembrane helix</keyword>
<evidence type="ECO:0000256" key="1">
    <source>
        <dbReference type="SAM" id="Phobius"/>
    </source>
</evidence>
<dbReference type="EMBL" id="BDQK01000004">
    <property type="protein sequence ID" value="GBF79740.1"/>
    <property type="molecule type" value="Genomic_DNA"/>
</dbReference>